<dbReference type="PANTHER" id="PTHR44688">
    <property type="entry name" value="DNA-BINDING TRANSCRIPTIONAL ACTIVATOR DEVR_DOSR"/>
    <property type="match status" value="1"/>
</dbReference>
<gene>
    <name evidence="5" type="ORF">ACFFTU_29690</name>
</gene>
<dbReference type="Pfam" id="PF00196">
    <property type="entry name" value="GerE"/>
    <property type="match status" value="1"/>
</dbReference>
<evidence type="ECO:0000256" key="1">
    <source>
        <dbReference type="ARBA" id="ARBA00023015"/>
    </source>
</evidence>
<dbReference type="PANTHER" id="PTHR44688:SF16">
    <property type="entry name" value="DNA-BINDING TRANSCRIPTIONAL ACTIVATOR DEVR_DOSR"/>
    <property type="match status" value="1"/>
</dbReference>
<keyword evidence="6" id="KW-1185">Reference proteome</keyword>
<keyword evidence="2" id="KW-0238">DNA-binding</keyword>
<dbReference type="PROSITE" id="PS00622">
    <property type="entry name" value="HTH_LUXR_1"/>
    <property type="match status" value="1"/>
</dbReference>
<dbReference type="EMBL" id="JBHMCR010000019">
    <property type="protein sequence ID" value="MFB9524122.1"/>
    <property type="molecule type" value="Genomic_DNA"/>
</dbReference>
<dbReference type="RefSeq" id="WP_345218186.1">
    <property type="nucleotide sequence ID" value="NZ_BAAAXE010000001.1"/>
</dbReference>
<dbReference type="SUPFAM" id="SSF46894">
    <property type="entry name" value="C-terminal effector domain of the bipartite response regulators"/>
    <property type="match status" value="1"/>
</dbReference>
<organism evidence="5 6">
    <name type="scientific">Streptomyces cremeus</name>
    <dbReference type="NCBI Taxonomy" id="66881"/>
    <lineage>
        <taxon>Bacteria</taxon>
        <taxon>Bacillati</taxon>
        <taxon>Actinomycetota</taxon>
        <taxon>Actinomycetes</taxon>
        <taxon>Kitasatosporales</taxon>
        <taxon>Streptomycetaceae</taxon>
        <taxon>Streptomyces</taxon>
    </lineage>
</organism>
<feature type="domain" description="HTH luxR-type" evidence="4">
    <location>
        <begin position="1"/>
        <end position="66"/>
    </location>
</feature>
<protein>
    <submittedName>
        <fullName evidence="5">Response regulator transcription factor</fullName>
    </submittedName>
</protein>
<accession>A0ABV5PLL7</accession>
<dbReference type="InterPro" id="IPR016032">
    <property type="entry name" value="Sig_transdc_resp-reg_C-effctor"/>
</dbReference>
<evidence type="ECO:0000313" key="5">
    <source>
        <dbReference type="EMBL" id="MFB9524122.1"/>
    </source>
</evidence>
<proteinExistence type="predicted"/>
<dbReference type="InterPro" id="IPR036388">
    <property type="entry name" value="WH-like_DNA-bd_sf"/>
</dbReference>
<comment type="caution">
    <text evidence="5">The sequence shown here is derived from an EMBL/GenBank/DDBJ whole genome shotgun (WGS) entry which is preliminary data.</text>
</comment>
<dbReference type="Gene3D" id="1.10.10.10">
    <property type="entry name" value="Winged helix-like DNA-binding domain superfamily/Winged helix DNA-binding domain"/>
    <property type="match status" value="1"/>
</dbReference>
<evidence type="ECO:0000256" key="3">
    <source>
        <dbReference type="ARBA" id="ARBA00023163"/>
    </source>
</evidence>
<keyword evidence="3" id="KW-0804">Transcription</keyword>
<sequence length="71" mass="7848">MRDATPNLTGRETQVLRLLSTGDTVSSIARQLSLSPHTVDTYIRRLRTKTGTVNRTQLTVFAVQNGYVGTL</sequence>
<dbReference type="Proteomes" id="UP001589718">
    <property type="component" value="Unassembled WGS sequence"/>
</dbReference>
<dbReference type="PROSITE" id="PS50043">
    <property type="entry name" value="HTH_LUXR_2"/>
    <property type="match status" value="1"/>
</dbReference>
<dbReference type="SMART" id="SM00421">
    <property type="entry name" value="HTH_LUXR"/>
    <property type="match status" value="1"/>
</dbReference>
<evidence type="ECO:0000313" key="6">
    <source>
        <dbReference type="Proteomes" id="UP001589718"/>
    </source>
</evidence>
<dbReference type="InterPro" id="IPR000792">
    <property type="entry name" value="Tscrpt_reg_LuxR_C"/>
</dbReference>
<dbReference type="PRINTS" id="PR00038">
    <property type="entry name" value="HTHLUXR"/>
</dbReference>
<name>A0ABV5PLL7_STRCM</name>
<dbReference type="CDD" id="cd06170">
    <property type="entry name" value="LuxR_C_like"/>
    <property type="match status" value="1"/>
</dbReference>
<evidence type="ECO:0000256" key="2">
    <source>
        <dbReference type="ARBA" id="ARBA00023125"/>
    </source>
</evidence>
<reference evidence="5 6" key="1">
    <citation type="submission" date="2024-09" db="EMBL/GenBank/DDBJ databases">
        <authorList>
            <person name="Sun Q."/>
            <person name="Mori K."/>
        </authorList>
    </citation>
    <scope>NUCLEOTIDE SEQUENCE [LARGE SCALE GENOMIC DNA]</scope>
    <source>
        <strain evidence="5 6">JCM 4362</strain>
    </source>
</reference>
<keyword evidence="1" id="KW-0805">Transcription regulation</keyword>
<evidence type="ECO:0000259" key="4">
    <source>
        <dbReference type="PROSITE" id="PS50043"/>
    </source>
</evidence>